<reference evidence="1" key="1">
    <citation type="submission" date="2019-06" db="EMBL/GenBank/DDBJ databases">
        <authorList>
            <person name="Zheng W."/>
        </authorList>
    </citation>
    <scope>NUCLEOTIDE SEQUENCE</scope>
    <source>
        <strain evidence="1">QDHG01</strain>
    </source>
</reference>
<organism evidence="1 2">
    <name type="scientific">Halteria grandinella</name>
    <dbReference type="NCBI Taxonomy" id="5974"/>
    <lineage>
        <taxon>Eukaryota</taxon>
        <taxon>Sar</taxon>
        <taxon>Alveolata</taxon>
        <taxon>Ciliophora</taxon>
        <taxon>Intramacronucleata</taxon>
        <taxon>Spirotrichea</taxon>
        <taxon>Stichotrichia</taxon>
        <taxon>Sporadotrichida</taxon>
        <taxon>Halteriidae</taxon>
        <taxon>Halteria</taxon>
    </lineage>
</organism>
<proteinExistence type="predicted"/>
<dbReference type="AlphaFoldDB" id="A0A8J8NC12"/>
<name>A0A8J8NC12_HALGN</name>
<evidence type="ECO:0000313" key="2">
    <source>
        <dbReference type="Proteomes" id="UP000785679"/>
    </source>
</evidence>
<keyword evidence="2" id="KW-1185">Reference proteome</keyword>
<dbReference type="EMBL" id="RRYP01023591">
    <property type="protein sequence ID" value="TNV72211.1"/>
    <property type="molecule type" value="Genomic_DNA"/>
</dbReference>
<evidence type="ECO:0000313" key="1">
    <source>
        <dbReference type="EMBL" id="TNV72211.1"/>
    </source>
</evidence>
<sequence length="133" mass="15255">MRTITKLKVNKSAVNFKICPYGKVRMKAKSQRTHFRVLRSCLFRHQSKRLINNSFPLKTIAISPLRWICRSKISEGVSQYFRVASSNLVEPKAIIKIIITATILGWQMVRAQSSVTKIQSPISGIRCRYCTLN</sequence>
<comment type="caution">
    <text evidence="1">The sequence shown here is derived from an EMBL/GenBank/DDBJ whole genome shotgun (WGS) entry which is preliminary data.</text>
</comment>
<accession>A0A8J8NC12</accession>
<dbReference type="Proteomes" id="UP000785679">
    <property type="component" value="Unassembled WGS sequence"/>
</dbReference>
<gene>
    <name evidence="1" type="ORF">FGO68_gene13219</name>
</gene>
<protein>
    <submittedName>
        <fullName evidence="1">Uncharacterized protein</fullName>
    </submittedName>
</protein>